<dbReference type="InterPro" id="IPR006115">
    <property type="entry name" value="6PGDH_NADP-bd"/>
</dbReference>
<protein>
    <recommendedName>
        <fullName evidence="9">6-phosphogluconate dehydrogenase</fullName>
    </recommendedName>
</protein>
<dbReference type="AlphaFoldDB" id="A0A074LXJ3"/>
<evidence type="ECO:0000256" key="1">
    <source>
        <dbReference type="ARBA" id="ARBA00009080"/>
    </source>
</evidence>
<dbReference type="eggNOG" id="COG2084">
    <property type="taxonomic scope" value="Bacteria"/>
</dbReference>
<evidence type="ECO:0000259" key="6">
    <source>
        <dbReference type="Pfam" id="PF14833"/>
    </source>
</evidence>
<dbReference type="InterPro" id="IPR015815">
    <property type="entry name" value="HIBADH-related"/>
</dbReference>
<dbReference type="InterPro" id="IPR036291">
    <property type="entry name" value="NAD(P)-bd_dom_sf"/>
</dbReference>
<dbReference type="Gene3D" id="3.40.50.720">
    <property type="entry name" value="NAD(P)-binding Rossmann-like Domain"/>
    <property type="match status" value="1"/>
</dbReference>
<dbReference type="Pfam" id="PF14833">
    <property type="entry name" value="NAD_binding_11"/>
    <property type="match status" value="1"/>
</dbReference>
<keyword evidence="8" id="KW-1185">Reference proteome</keyword>
<comment type="caution">
    <text evidence="7">The sequence shown here is derived from an EMBL/GenBank/DDBJ whole genome shotgun (WGS) entry which is preliminary data.</text>
</comment>
<dbReference type="GO" id="GO:0051287">
    <property type="term" value="F:NAD binding"/>
    <property type="evidence" value="ECO:0007669"/>
    <property type="project" value="InterPro"/>
</dbReference>
<dbReference type="InterPro" id="IPR013328">
    <property type="entry name" value="6PGD_dom2"/>
</dbReference>
<accession>A0A074LXJ3</accession>
<keyword evidence="3" id="KW-0520">NAD</keyword>
<dbReference type="RefSeq" id="WP_038083383.1">
    <property type="nucleotide sequence ID" value="NZ_JMIR01000001.1"/>
</dbReference>
<dbReference type="Proteomes" id="UP000027931">
    <property type="component" value="Unassembled WGS sequence"/>
</dbReference>
<evidence type="ECO:0000313" key="8">
    <source>
        <dbReference type="Proteomes" id="UP000027931"/>
    </source>
</evidence>
<reference evidence="7 8" key="1">
    <citation type="journal article" date="2013" name="Int. J. Syst. Evol. Microbiol.">
        <title>Tumebacillus flagellatus sp. nov., an alpha-amylase/pullulanase-producing bacterium isolated from cassava wastewater.</title>
        <authorList>
            <person name="Wang Q."/>
            <person name="Xie N."/>
            <person name="Qin Y."/>
            <person name="Shen N."/>
            <person name="Zhu J."/>
            <person name="Mi H."/>
            <person name="Huang R."/>
        </authorList>
    </citation>
    <scope>NUCLEOTIDE SEQUENCE [LARGE SCALE GENOMIC DNA]</scope>
    <source>
        <strain evidence="7 8">GST4</strain>
    </source>
</reference>
<dbReference type="Gene3D" id="1.10.1040.10">
    <property type="entry name" value="N-(1-d-carboxylethyl)-l-norvaline Dehydrogenase, domain 2"/>
    <property type="match status" value="1"/>
</dbReference>
<gene>
    <name evidence="7" type="ORF">EL26_00855</name>
</gene>
<sequence>MTKKLGWIGLGNMGQPMVTRLLNAGFDVTVYNRTRSKAEPFAAMGAKIADSPRELAAGVDTVITMVSDGETLEEVLFGEGGVLSGITAGQTVIDMSTVGPEPVQKAATEFAARGAKFLEAPVSGSVGPAKDGTLVILVGGDEAAYEAHKPVFDVLGKASFHFGENGQGANAKLAINLMLGVFLQGLSEALVLGSKAGLDRETLLKAIAQTAVAAPIVLGKTPSILADEFPAAFALKHMEKDFGLALHTAKKTEASLPVTSSAHQTYVAAKANGLGDHDLMAVLTQLERMAGLK</sequence>
<dbReference type="InterPro" id="IPR029154">
    <property type="entry name" value="HIBADH-like_NADP-bd"/>
</dbReference>
<dbReference type="PIRSF" id="PIRSF000103">
    <property type="entry name" value="HIBADH"/>
    <property type="match status" value="1"/>
</dbReference>
<dbReference type="SUPFAM" id="SSF48179">
    <property type="entry name" value="6-phosphogluconate dehydrogenase C-terminal domain-like"/>
    <property type="match status" value="1"/>
</dbReference>
<organism evidence="7 8">
    <name type="scientific">Tumebacillus flagellatus</name>
    <dbReference type="NCBI Taxonomy" id="1157490"/>
    <lineage>
        <taxon>Bacteria</taxon>
        <taxon>Bacillati</taxon>
        <taxon>Bacillota</taxon>
        <taxon>Bacilli</taxon>
        <taxon>Bacillales</taxon>
        <taxon>Alicyclobacillaceae</taxon>
        <taxon>Tumebacillus</taxon>
    </lineage>
</organism>
<dbReference type="SUPFAM" id="SSF51735">
    <property type="entry name" value="NAD(P)-binding Rossmann-fold domains"/>
    <property type="match status" value="1"/>
</dbReference>
<name>A0A074LXJ3_9BACL</name>
<feature type="domain" description="6-phosphogluconate dehydrogenase NADP-binding" evidence="5">
    <location>
        <begin position="4"/>
        <end position="163"/>
    </location>
</feature>
<keyword evidence="2" id="KW-0560">Oxidoreductase</keyword>
<dbReference type="InterPro" id="IPR051265">
    <property type="entry name" value="HIBADH-related_NP60_sf"/>
</dbReference>
<dbReference type="GO" id="GO:0050661">
    <property type="term" value="F:NADP binding"/>
    <property type="evidence" value="ECO:0007669"/>
    <property type="project" value="InterPro"/>
</dbReference>
<dbReference type="PANTHER" id="PTHR43580">
    <property type="entry name" value="OXIDOREDUCTASE GLYR1-RELATED"/>
    <property type="match status" value="1"/>
</dbReference>
<feature type="active site" evidence="4">
    <location>
        <position position="172"/>
    </location>
</feature>
<evidence type="ECO:0000256" key="3">
    <source>
        <dbReference type="ARBA" id="ARBA00023027"/>
    </source>
</evidence>
<dbReference type="PANTHER" id="PTHR43580:SF2">
    <property type="entry name" value="CYTOKINE-LIKE NUCLEAR FACTOR N-PAC"/>
    <property type="match status" value="1"/>
</dbReference>
<feature type="domain" description="3-hydroxyisobutyrate dehydrogenase-like NAD-binding" evidence="6">
    <location>
        <begin position="166"/>
        <end position="284"/>
    </location>
</feature>
<evidence type="ECO:0000313" key="7">
    <source>
        <dbReference type="EMBL" id="KEO85140.1"/>
    </source>
</evidence>
<dbReference type="Pfam" id="PF03446">
    <property type="entry name" value="NAD_binding_2"/>
    <property type="match status" value="1"/>
</dbReference>
<proteinExistence type="inferred from homology"/>
<dbReference type="InterPro" id="IPR008927">
    <property type="entry name" value="6-PGluconate_DH-like_C_sf"/>
</dbReference>
<evidence type="ECO:0008006" key="9">
    <source>
        <dbReference type="Google" id="ProtNLM"/>
    </source>
</evidence>
<evidence type="ECO:0000256" key="2">
    <source>
        <dbReference type="ARBA" id="ARBA00023002"/>
    </source>
</evidence>
<comment type="similarity">
    <text evidence="1">Belongs to the HIBADH-related family.</text>
</comment>
<evidence type="ECO:0000256" key="4">
    <source>
        <dbReference type="PIRSR" id="PIRSR000103-1"/>
    </source>
</evidence>
<dbReference type="EMBL" id="JMIR01000001">
    <property type="protein sequence ID" value="KEO85140.1"/>
    <property type="molecule type" value="Genomic_DNA"/>
</dbReference>
<evidence type="ECO:0000259" key="5">
    <source>
        <dbReference type="Pfam" id="PF03446"/>
    </source>
</evidence>
<dbReference type="OrthoDB" id="9786703at2"/>
<dbReference type="GO" id="GO:0016491">
    <property type="term" value="F:oxidoreductase activity"/>
    <property type="evidence" value="ECO:0007669"/>
    <property type="project" value="UniProtKB-KW"/>
</dbReference>
<dbReference type="STRING" id="1157490.EL26_00855"/>